<dbReference type="OrthoDB" id="3214257at2"/>
<keyword evidence="3" id="KW-0812">Transmembrane</keyword>
<reference evidence="5" key="1">
    <citation type="submission" date="2016-07" db="EMBL/GenBank/DDBJ databases">
        <title>Sequence Frankia sp. strain CcI1.17.</title>
        <authorList>
            <person name="Ghodhbane-Gtari F."/>
            <person name="Swanson E."/>
            <person name="Gueddou A."/>
            <person name="Morris K."/>
            <person name="Hezbri K."/>
            <person name="Ktari A."/>
            <person name="Nouioui I."/>
            <person name="Abebe-Akele F."/>
            <person name="Simpson S."/>
            <person name="Thomas K."/>
            <person name="Gtari M."/>
            <person name="Tisa L.S."/>
            <person name="Hurst S."/>
        </authorList>
    </citation>
    <scope>NUCLEOTIDE SEQUENCE [LARGE SCALE GENOMIC DNA]</scope>
    <source>
        <strain evidence="5">Cc1.17</strain>
    </source>
</reference>
<dbReference type="RefSeq" id="WP_071082848.1">
    <property type="nucleotide sequence ID" value="NZ_MBLM01000036.1"/>
</dbReference>
<dbReference type="NCBIfam" id="TIGR01300">
    <property type="entry name" value="CPA3_mnhG_phaG"/>
    <property type="match status" value="1"/>
</dbReference>
<protein>
    <submittedName>
        <fullName evidence="4">Sodium:proton antiporter</fullName>
    </submittedName>
</protein>
<evidence type="ECO:0000313" key="4">
    <source>
        <dbReference type="EMBL" id="OHV43277.1"/>
    </source>
</evidence>
<evidence type="ECO:0000256" key="3">
    <source>
        <dbReference type="SAM" id="Phobius"/>
    </source>
</evidence>
<dbReference type="PANTHER" id="PTHR34703:SF1">
    <property type="entry name" value="ANTIPORTER SUBUNIT MNHG2-RELATED"/>
    <property type="match status" value="1"/>
</dbReference>
<gene>
    <name evidence="4" type="ORF">CC117_11820</name>
</gene>
<dbReference type="GO" id="GO:0015385">
    <property type="term" value="F:sodium:proton antiporter activity"/>
    <property type="evidence" value="ECO:0007669"/>
    <property type="project" value="TreeGrafter"/>
</dbReference>
<keyword evidence="5" id="KW-1185">Reference proteome</keyword>
<evidence type="ECO:0000313" key="5">
    <source>
        <dbReference type="Proteomes" id="UP000179627"/>
    </source>
</evidence>
<dbReference type="NCBIfam" id="NF009314">
    <property type="entry name" value="PRK12674.1-2"/>
    <property type="match status" value="1"/>
</dbReference>
<keyword evidence="3" id="KW-0472">Membrane</keyword>
<comment type="caution">
    <text evidence="4">The sequence shown here is derived from an EMBL/GenBank/DDBJ whole genome shotgun (WGS) entry which is preliminary data.</text>
</comment>
<dbReference type="InterPro" id="IPR005133">
    <property type="entry name" value="PhaG_MnhG_YufB"/>
</dbReference>
<dbReference type="Pfam" id="PF03334">
    <property type="entry name" value="PhaG_MnhG_YufB"/>
    <property type="match status" value="1"/>
</dbReference>
<name>A0A1S1RB89_9ACTN</name>
<sequence length="135" mass="14072">MARQVISAVLLLTGAVFCLLGAWGLVRFPDVPSRLHAATKPQTVGLMAILVGSAVQLAPRHAAGLLLVVLLQLVTAPVIAQRVGRAAYRTGCVRHDLLVVDDLARQRGRSARRPEPPGPADVGGAEPPPTPGRAG</sequence>
<evidence type="ECO:0000256" key="2">
    <source>
        <dbReference type="SAM" id="MobiDB-lite"/>
    </source>
</evidence>
<organism evidence="4 5">
    <name type="scientific">Parafrankia colletiae</name>
    <dbReference type="NCBI Taxonomy" id="573497"/>
    <lineage>
        <taxon>Bacteria</taxon>
        <taxon>Bacillati</taxon>
        <taxon>Actinomycetota</taxon>
        <taxon>Actinomycetes</taxon>
        <taxon>Frankiales</taxon>
        <taxon>Frankiaceae</taxon>
        <taxon>Parafrankia</taxon>
    </lineage>
</organism>
<proteinExistence type="inferred from homology"/>
<accession>A0A1S1RB89</accession>
<evidence type="ECO:0000256" key="1">
    <source>
        <dbReference type="ARBA" id="ARBA00008404"/>
    </source>
</evidence>
<dbReference type="AlphaFoldDB" id="A0A1S1RB89"/>
<dbReference type="Proteomes" id="UP000179627">
    <property type="component" value="Unassembled WGS sequence"/>
</dbReference>
<keyword evidence="3" id="KW-1133">Transmembrane helix</keyword>
<dbReference type="EMBL" id="MBLM01000036">
    <property type="protein sequence ID" value="OHV43277.1"/>
    <property type="molecule type" value="Genomic_DNA"/>
</dbReference>
<dbReference type="PANTHER" id="PTHR34703">
    <property type="entry name" value="ANTIPORTER SUBUNIT MNHG2-RELATED"/>
    <property type="match status" value="1"/>
</dbReference>
<feature type="compositionally biased region" description="Pro residues" evidence="2">
    <location>
        <begin position="126"/>
        <end position="135"/>
    </location>
</feature>
<feature type="transmembrane region" description="Helical" evidence="3">
    <location>
        <begin position="61"/>
        <end position="80"/>
    </location>
</feature>
<comment type="similarity">
    <text evidence="1">Belongs to the CPA3 antiporters (TC 2.A.63) subunit G family.</text>
</comment>
<feature type="region of interest" description="Disordered" evidence="2">
    <location>
        <begin position="105"/>
        <end position="135"/>
    </location>
</feature>